<protein>
    <submittedName>
        <fullName evidence="2">DUF4255 domain-containing protein</fullName>
    </submittedName>
</protein>
<evidence type="ECO:0000259" key="1">
    <source>
        <dbReference type="Pfam" id="PF14065"/>
    </source>
</evidence>
<keyword evidence="3" id="KW-1185">Reference proteome</keyword>
<comment type="caution">
    <text evidence="2">The sequence shown here is derived from an EMBL/GenBank/DDBJ whole genome shotgun (WGS) entry which is preliminary data.</text>
</comment>
<dbReference type="Proteomes" id="UP001333818">
    <property type="component" value="Unassembled WGS sequence"/>
</dbReference>
<dbReference type="EMBL" id="JAZBJZ010000045">
    <property type="protein sequence ID" value="MEE3717576.1"/>
    <property type="molecule type" value="Genomic_DNA"/>
</dbReference>
<dbReference type="InterPro" id="IPR025351">
    <property type="entry name" value="Pvc16_N"/>
</dbReference>
<reference evidence="2" key="1">
    <citation type="submission" date="2024-01" db="EMBL/GenBank/DDBJ databases">
        <title>Bank of Algae and Cyanobacteria of the Azores (BACA) strain genomes.</title>
        <authorList>
            <person name="Luz R."/>
            <person name="Cordeiro R."/>
            <person name="Fonseca A."/>
            <person name="Goncalves V."/>
        </authorList>
    </citation>
    <scope>NUCLEOTIDE SEQUENCE</scope>
    <source>
        <strain evidence="2">BACA0141</strain>
    </source>
</reference>
<dbReference type="Pfam" id="PF14065">
    <property type="entry name" value="Pvc16_N"/>
    <property type="match status" value="1"/>
</dbReference>
<evidence type="ECO:0000313" key="2">
    <source>
        <dbReference type="EMBL" id="MEE3717576.1"/>
    </source>
</evidence>
<dbReference type="RefSeq" id="WP_330484005.1">
    <property type="nucleotide sequence ID" value="NZ_JAZBJZ010000045.1"/>
</dbReference>
<gene>
    <name evidence="2" type="ORF">V2H45_12500</name>
</gene>
<feature type="domain" description="Pvc16 N-terminal" evidence="1">
    <location>
        <begin position="9"/>
        <end position="195"/>
    </location>
</feature>
<accession>A0AAW9Q4N7</accession>
<evidence type="ECO:0000313" key="3">
    <source>
        <dbReference type="Proteomes" id="UP001333818"/>
    </source>
</evidence>
<organism evidence="2 3">
    <name type="scientific">Tumidithrix elongata BACA0141</name>
    <dbReference type="NCBI Taxonomy" id="2716417"/>
    <lineage>
        <taxon>Bacteria</taxon>
        <taxon>Bacillati</taxon>
        <taxon>Cyanobacteriota</taxon>
        <taxon>Cyanophyceae</taxon>
        <taxon>Pseudanabaenales</taxon>
        <taxon>Pseudanabaenaceae</taxon>
        <taxon>Tumidithrix</taxon>
        <taxon>Tumidithrix elongata</taxon>
    </lineage>
</organism>
<dbReference type="AlphaFoldDB" id="A0AAW9Q4N7"/>
<proteinExistence type="predicted"/>
<sequence length="422" mass="46364">MSNYLAIATVTASLQKVLQAAVQNDVEGSRATTAPPSSMASGLPETGVNIFLYQVVSNPSLANVDSTPFRSKGAPLNRQAALDLYYMMSCYGNDTELQPQRILGSVVRTMNDRRILTPELIRETCNDPTFPYLVDSDLEDYVQQINIVPINLSLEDLSKTWSVFYQTPYVLSIAYKVMVVIIEGDEGFTRALPVRDRNSGNLTPFPAQPKVEQVYAQTGKLNPILADSTLSIKGRNLRGSVTEVRIGDVRVTPTEVKDHEILLPLNSMPIGSLYAGVQSLQVIHRTLTSPDAGSRLTSGVESNVAPFVLCPTITKVTVTEVEEHDELRSAVITVVVDLAIGKKQRVVLALNEWSISNPVSYMFDREPLVADTHSVSIPIAQVKPGEYLVRIRIDGAESKIDADTDPNSPTFEWYNSPKITIP</sequence>
<name>A0AAW9Q4N7_9CYAN</name>